<dbReference type="InterPro" id="IPR029044">
    <property type="entry name" value="Nucleotide-diphossugar_trans"/>
</dbReference>
<keyword evidence="1" id="KW-0328">Glycosyltransferase</keyword>
<protein>
    <submittedName>
        <fullName evidence="4">Glycosyl transferase</fullName>
    </submittedName>
</protein>
<dbReference type="EMBL" id="BOCI01000146">
    <property type="protein sequence ID" value="GHW00907.1"/>
    <property type="molecule type" value="Genomic_DNA"/>
</dbReference>
<name>A0ABQ3W9R3_9LACO</name>
<dbReference type="Gene3D" id="3.90.550.10">
    <property type="entry name" value="Spore Coat Polysaccharide Biosynthesis Protein SpsA, Chain A"/>
    <property type="match status" value="1"/>
</dbReference>
<dbReference type="InterPro" id="IPR001173">
    <property type="entry name" value="Glyco_trans_2-like"/>
</dbReference>
<evidence type="ECO:0000256" key="2">
    <source>
        <dbReference type="ARBA" id="ARBA00022679"/>
    </source>
</evidence>
<proteinExistence type="predicted"/>
<dbReference type="PANTHER" id="PTHR22916:SF51">
    <property type="entry name" value="GLYCOSYLTRANSFERASE EPSH-RELATED"/>
    <property type="match status" value="1"/>
</dbReference>
<dbReference type="Proteomes" id="UP000616547">
    <property type="component" value="Unassembled WGS sequence"/>
</dbReference>
<dbReference type="Pfam" id="PF00535">
    <property type="entry name" value="Glycos_transf_2"/>
    <property type="match status" value="1"/>
</dbReference>
<feature type="domain" description="Glycosyltransferase 2-like" evidence="3">
    <location>
        <begin position="6"/>
        <end position="147"/>
    </location>
</feature>
<sequence>MNKVLSISVAAYNAADCLDKCIKSLVDNGVSDKLEIIIVNDGSKDNTAELGRKYQAAYPDSVVFIDKENGGHGSTINASLKVASGKYYKIVDSDDWVEQAGIEKLVAALEKSDADLVLNSFYNVDESSGEKTYRSVFESSDPKLQQARTLEDIKDAYNPVMHGSTFKTQVLRDCHLKIDEHCFYVDNEMMLYPLPYIKSVQVLDFPVYDYLVGSAGQSINMQNMIKNRAQHVHVIEQVASYYTEQATDPAVREIYLRLLQKIINKQYQIFFTMNSRQAKPELLAFEQYLEKHAPAVYRQVPQMIGRKGQVISFNRRTGYRFYGLTLNILKPLMK</sequence>
<dbReference type="RefSeq" id="WP_201330494.1">
    <property type="nucleotide sequence ID" value="NZ_BOCG01000702.1"/>
</dbReference>
<keyword evidence="5" id="KW-1185">Reference proteome</keyword>
<evidence type="ECO:0000313" key="5">
    <source>
        <dbReference type="Proteomes" id="UP000616547"/>
    </source>
</evidence>
<organism evidence="4 5">
    <name type="scientific">Lactobacillus nasalidis</name>
    <dbReference type="NCBI Taxonomy" id="2797258"/>
    <lineage>
        <taxon>Bacteria</taxon>
        <taxon>Bacillati</taxon>
        <taxon>Bacillota</taxon>
        <taxon>Bacilli</taxon>
        <taxon>Lactobacillales</taxon>
        <taxon>Lactobacillaceae</taxon>
        <taxon>Lactobacillus</taxon>
    </lineage>
</organism>
<dbReference type="GO" id="GO:0016740">
    <property type="term" value="F:transferase activity"/>
    <property type="evidence" value="ECO:0007669"/>
    <property type="project" value="UniProtKB-KW"/>
</dbReference>
<dbReference type="PANTHER" id="PTHR22916">
    <property type="entry name" value="GLYCOSYLTRANSFERASE"/>
    <property type="match status" value="1"/>
</dbReference>
<evidence type="ECO:0000259" key="3">
    <source>
        <dbReference type="Pfam" id="PF00535"/>
    </source>
</evidence>
<dbReference type="SUPFAM" id="SSF53448">
    <property type="entry name" value="Nucleotide-diphospho-sugar transferases"/>
    <property type="match status" value="1"/>
</dbReference>
<dbReference type="CDD" id="cd00761">
    <property type="entry name" value="Glyco_tranf_GTA_type"/>
    <property type="match status" value="1"/>
</dbReference>
<comment type="caution">
    <text evidence="4">The sequence shown here is derived from an EMBL/GenBank/DDBJ whole genome shotgun (WGS) entry which is preliminary data.</text>
</comment>
<keyword evidence="2 4" id="KW-0808">Transferase</keyword>
<accession>A0ABQ3W9R3</accession>
<evidence type="ECO:0000256" key="1">
    <source>
        <dbReference type="ARBA" id="ARBA00022676"/>
    </source>
</evidence>
<reference evidence="5" key="1">
    <citation type="submission" date="2021-01" db="EMBL/GenBank/DDBJ databases">
        <title>Draft genome sequence of Nasalis larvatus strain YZ03.</title>
        <authorList>
            <person name="Suzuki-Hashido N."/>
            <person name="Tsuchida S."/>
            <person name="Hayakawa T."/>
        </authorList>
    </citation>
    <scope>NUCLEOTIDE SEQUENCE [LARGE SCALE GENOMIC DNA]</scope>
    <source>
        <strain evidence="5">YZ03</strain>
    </source>
</reference>
<evidence type="ECO:0000313" key="4">
    <source>
        <dbReference type="EMBL" id="GHW00907.1"/>
    </source>
</evidence>
<gene>
    <name evidence="4" type="ORF">lacNasYZ03_05940</name>
</gene>